<keyword evidence="1" id="KW-1133">Transmembrane helix</keyword>
<evidence type="ECO:0000313" key="2">
    <source>
        <dbReference type="EMBL" id="PNH06631.1"/>
    </source>
</evidence>
<keyword evidence="1" id="KW-0812">Transmembrane</keyword>
<sequence length="146" mass="14878">MAATLKSTVSALGPVSAVRRPITRLVLAKALPSKCGSKTFDSAPSFISGLAVAAPLLVAASARAEEAAGPVVEAAEAAEAVAVASAGPGGGEAALLITPVLLYVAFTVYRDRVNPKATFLDYVYILATVAIVANLISIVAFNTRFF</sequence>
<keyword evidence="3" id="KW-1185">Reference proteome</keyword>
<gene>
    <name evidence="2" type="ORF">TSOC_006974</name>
</gene>
<evidence type="ECO:0000256" key="1">
    <source>
        <dbReference type="SAM" id="Phobius"/>
    </source>
</evidence>
<dbReference type="AlphaFoldDB" id="A0A2J8A276"/>
<dbReference type="OrthoDB" id="546340at2759"/>
<keyword evidence="1" id="KW-0472">Membrane</keyword>
<name>A0A2J8A276_9CHLO</name>
<feature type="transmembrane region" description="Helical" evidence="1">
    <location>
        <begin position="122"/>
        <end position="141"/>
    </location>
</feature>
<comment type="caution">
    <text evidence="2">The sequence shown here is derived from an EMBL/GenBank/DDBJ whole genome shotgun (WGS) entry which is preliminary data.</text>
</comment>
<proteinExistence type="predicted"/>
<accession>A0A2J8A276</accession>
<reference evidence="2 3" key="1">
    <citation type="journal article" date="2017" name="Mol. Biol. Evol.">
        <title>The 4-celled Tetrabaena socialis nuclear genome reveals the essential components for genetic control of cell number at the origin of multicellularity in the volvocine lineage.</title>
        <authorList>
            <person name="Featherston J."/>
            <person name="Arakaki Y."/>
            <person name="Hanschen E.R."/>
            <person name="Ferris P.J."/>
            <person name="Michod R.E."/>
            <person name="Olson B.J.S.C."/>
            <person name="Nozaki H."/>
            <person name="Durand P.M."/>
        </authorList>
    </citation>
    <scope>NUCLEOTIDE SEQUENCE [LARGE SCALE GENOMIC DNA]</scope>
    <source>
        <strain evidence="2 3">NIES-571</strain>
    </source>
</reference>
<protein>
    <submittedName>
        <fullName evidence="2">Uncharacterized protein</fullName>
    </submittedName>
</protein>
<organism evidence="2 3">
    <name type="scientific">Tetrabaena socialis</name>
    <dbReference type="NCBI Taxonomy" id="47790"/>
    <lineage>
        <taxon>Eukaryota</taxon>
        <taxon>Viridiplantae</taxon>
        <taxon>Chlorophyta</taxon>
        <taxon>core chlorophytes</taxon>
        <taxon>Chlorophyceae</taxon>
        <taxon>CS clade</taxon>
        <taxon>Chlamydomonadales</taxon>
        <taxon>Tetrabaenaceae</taxon>
        <taxon>Tetrabaena</taxon>
    </lineage>
</organism>
<dbReference type="EMBL" id="PGGS01000224">
    <property type="protein sequence ID" value="PNH06631.1"/>
    <property type="molecule type" value="Genomic_DNA"/>
</dbReference>
<evidence type="ECO:0000313" key="3">
    <source>
        <dbReference type="Proteomes" id="UP000236333"/>
    </source>
</evidence>
<dbReference type="Proteomes" id="UP000236333">
    <property type="component" value="Unassembled WGS sequence"/>
</dbReference>